<proteinExistence type="predicted"/>
<dbReference type="RefSeq" id="WP_018976056.1">
    <property type="nucleotide sequence ID" value="NZ_BMLN01000004.1"/>
</dbReference>
<comment type="caution">
    <text evidence="1">The sequence shown here is derived from an EMBL/GenBank/DDBJ whole genome shotgun (WGS) entry which is preliminary data.</text>
</comment>
<dbReference type="EMBL" id="BMLN01000004">
    <property type="protein sequence ID" value="GGN98569.1"/>
    <property type="molecule type" value="Genomic_DNA"/>
</dbReference>
<evidence type="ECO:0000313" key="2">
    <source>
        <dbReference type="Proteomes" id="UP000606653"/>
    </source>
</evidence>
<evidence type="ECO:0008006" key="3">
    <source>
        <dbReference type="Google" id="ProtNLM"/>
    </source>
</evidence>
<reference evidence="2" key="1">
    <citation type="journal article" date="2019" name="Int. J. Syst. Evol. Microbiol.">
        <title>The Global Catalogue of Microorganisms (GCM) 10K type strain sequencing project: providing services to taxonomists for standard genome sequencing and annotation.</title>
        <authorList>
            <consortium name="The Broad Institute Genomics Platform"/>
            <consortium name="The Broad Institute Genome Sequencing Center for Infectious Disease"/>
            <person name="Wu L."/>
            <person name="Ma J."/>
        </authorList>
    </citation>
    <scope>NUCLEOTIDE SEQUENCE [LARGE SCALE GENOMIC DNA]</scope>
    <source>
        <strain evidence="2">CGMCC 1.6964</strain>
    </source>
</reference>
<organism evidence="1 2">
    <name type="scientific">Saccharibacillus kuerlensis</name>
    <dbReference type="NCBI Taxonomy" id="459527"/>
    <lineage>
        <taxon>Bacteria</taxon>
        <taxon>Bacillati</taxon>
        <taxon>Bacillota</taxon>
        <taxon>Bacilli</taxon>
        <taxon>Bacillales</taxon>
        <taxon>Paenibacillaceae</taxon>
        <taxon>Saccharibacillus</taxon>
    </lineage>
</organism>
<evidence type="ECO:0000313" key="1">
    <source>
        <dbReference type="EMBL" id="GGN98569.1"/>
    </source>
</evidence>
<protein>
    <recommendedName>
        <fullName evidence="3">NERD domain-containing protein</fullName>
    </recommendedName>
</protein>
<sequence>MEIYKLERLTRREEEFLKHIHDTIENLSLKAGLDELKKSGICIDIRGTGKPRDNKLYKKIIDDLKNPINQNEIENFQKEVEHLNNLYSTFTNVFLKKVDDSLSDELYAEAFLIALEHELSILYEKKFGFGGLNDNKADLIENITIFSGAVLKYMRYKKISFNKVTSKIERKYINNAKHHLIGVDLKNTLDTMLELWTYFEAELDTTSSFCVTAKGKHALGKNITHMKFMDIRNAKISRFAYEKIHYPQKYEFTGVLPPQSFISMEEKMACEFIEEYFSTSDLSIKFNDISLAELVRAYSVVSLECRKFLESRILKAERSAYTVNEFCITRTKNKWIKKFVEHGLDKKAANKVFDFMKFDNSSEDLIDNPFIEFGKYYVVVPTACVETDPSRAIMNNFTNRNIGVNLKGTMFEKEISNSLNEVGIKCLPLRHPKYECDALFVIDDILFFVEAKHLRHPVTYKEYAHNLDKISDACKQLDRISAHYMLEENLVKIKEKLNVKNIKSFYKIVVVNTSQGEKLNFNGVQVTDATSFNGYFKRTPPRQIEIKGRNTYPRELFSEYYKGDINAEQFIDFLETAPTLDLYKKRITYQEFDEIESIGFKLIDFYPKINSFVNLDSLSEIELKEFNEVYGTDFN</sequence>
<dbReference type="Proteomes" id="UP000606653">
    <property type="component" value="Unassembled WGS sequence"/>
</dbReference>
<accession>A0ABQ2L3A1</accession>
<gene>
    <name evidence="1" type="ORF">GCM10010969_17830</name>
</gene>
<name>A0ABQ2L3A1_9BACL</name>
<keyword evidence="2" id="KW-1185">Reference proteome</keyword>